<feature type="signal peptide" evidence="1">
    <location>
        <begin position="1"/>
        <end position="20"/>
    </location>
</feature>
<reference evidence="4" key="1">
    <citation type="submission" date="2012-12" db="EMBL/GenBank/DDBJ databases">
        <authorList>
            <person name="Hellsten U."/>
            <person name="Grimwood J."/>
            <person name="Chapman J.A."/>
            <person name="Shapiro H."/>
            <person name="Aerts A."/>
            <person name="Otillar R.P."/>
            <person name="Terry A.Y."/>
            <person name="Boore J.L."/>
            <person name="Simakov O."/>
            <person name="Marletaz F."/>
            <person name="Cho S.-J."/>
            <person name="Edsinger-Gonzales E."/>
            <person name="Havlak P."/>
            <person name="Kuo D.-H."/>
            <person name="Larsson T."/>
            <person name="Lv J."/>
            <person name="Arendt D."/>
            <person name="Savage R."/>
            <person name="Osoegawa K."/>
            <person name="de Jong P."/>
            <person name="Lindberg D.R."/>
            <person name="Seaver E.C."/>
            <person name="Weisblat D.A."/>
            <person name="Putnam N.H."/>
            <person name="Grigoriev I.V."/>
            <person name="Rokhsar D.S."/>
        </authorList>
    </citation>
    <scope>NUCLEOTIDE SEQUENCE</scope>
    <source>
        <strain evidence="4">I ESC-2004</strain>
    </source>
</reference>
<keyword evidence="1" id="KW-0732">Signal</keyword>
<evidence type="ECO:0000313" key="4">
    <source>
        <dbReference type="Proteomes" id="UP000014760"/>
    </source>
</evidence>
<evidence type="ECO:0000256" key="1">
    <source>
        <dbReference type="SAM" id="SignalP"/>
    </source>
</evidence>
<feature type="chain" id="PRO_5008787641" description="Farnesoic acid O-methyl transferase domain-containing protein" evidence="1">
    <location>
        <begin position="21"/>
        <end position="180"/>
    </location>
</feature>
<organism evidence="2">
    <name type="scientific">Capitella teleta</name>
    <name type="common">Polychaete worm</name>
    <dbReference type="NCBI Taxonomy" id="283909"/>
    <lineage>
        <taxon>Eukaryota</taxon>
        <taxon>Metazoa</taxon>
        <taxon>Spiralia</taxon>
        <taxon>Lophotrochozoa</taxon>
        <taxon>Annelida</taxon>
        <taxon>Polychaeta</taxon>
        <taxon>Sedentaria</taxon>
        <taxon>Scolecida</taxon>
        <taxon>Capitellidae</taxon>
        <taxon>Capitella</taxon>
    </lineage>
</organism>
<evidence type="ECO:0008006" key="5">
    <source>
        <dbReference type="Google" id="ProtNLM"/>
    </source>
</evidence>
<evidence type="ECO:0000313" key="2">
    <source>
        <dbReference type="EMBL" id="ELU00441.1"/>
    </source>
</evidence>
<dbReference type="AlphaFoldDB" id="R7U2Y6"/>
<dbReference type="EMBL" id="AMQN01009691">
    <property type="status" value="NOT_ANNOTATED_CDS"/>
    <property type="molecule type" value="Genomic_DNA"/>
</dbReference>
<dbReference type="OrthoDB" id="6156557at2759"/>
<accession>R7U2Y6</accession>
<dbReference type="HOGENOM" id="CLU_104324_0_0_1"/>
<dbReference type="EMBL" id="KB305999">
    <property type="protein sequence ID" value="ELU00441.1"/>
    <property type="molecule type" value="Genomic_DNA"/>
</dbReference>
<evidence type="ECO:0000313" key="3">
    <source>
        <dbReference type="EnsemblMetazoa" id="CapteP204885"/>
    </source>
</evidence>
<dbReference type="EnsemblMetazoa" id="CapteT204885">
    <property type="protein sequence ID" value="CapteP204885"/>
    <property type="gene ID" value="CapteG204885"/>
</dbReference>
<proteinExistence type="predicted"/>
<dbReference type="Proteomes" id="UP000014760">
    <property type="component" value="Unassembled WGS sequence"/>
</dbReference>
<name>R7U2Y6_CAPTE</name>
<reference evidence="3" key="3">
    <citation type="submission" date="2015-06" db="UniProtKB">
        <authorList>
            <consortium name="EnsemblMetazoa"/>
        </authorList>
    </citation>
    <scope>IDENTIFICATION</scope>
</reference>
<keyword evidence="4" id="KW-1185">Reference proteome</keyword>
<reference evidence="2 4" key="2">
    <citation type="journal article" date="2013" name="Nature">
        <title>Insights into bilaterian evolution from three spiralian genomes.</title>
        <authorList>
            <person name="Simakov O."/>
            <person name="Marletaz F."/>
            <person name="Cho S.J."/>
            <person name="Edsinger-Gonzales E."/>
            <person name="Havlak P."/>
            <person name="Hellsten U."/>
            <person name="Kuo D.H."/>
            <person name="Larsson T."/>
            <person name="Lv J."/>
            <person name="Arendt D."/>
            <person name="Savage R."/>
            <person name="Osoegawa K."/>
            <person name="de Jong P."/>
            <person name="Grimwood J."/>
            <person name="Chapman J.A."/>
            <person name="Shapiro H."/>
            <person name="Aerts A."/>
            <person name="Otillar R.P."/>
            <person name="Terry A.Y."/>
            <person name="Boore J.L."/>
            <person name="Grigoriev I.V."/>
            <person name="Lindberg D.R."/>
            <person name="Seaver E.C."/>
            <person name="Weisblat D.A."/>
            <person name="Putnam N.H."/>
            <person name="Rokhsar D.S."/>
        </authorList>
    </citation>
    <scope>NUCLEOTIDE SEQUENCE</scope>
    <source>
        <strain evidence="2 4">I ESC-2004</strain>
    </source>
</reference>
<gene>
    <name evidence="2" type="ORF">CAPTEDRAFT_204885</name>
</gene>
<sequence>MKTAFFAVISLVLLVSLCQGDAGMCHLDTLRVSTTDPQDVYIPFVNPYPENDHFFVGVKSCEDVRIKLNYNGNEYFEIILGKDGNSKVILQNLLFGQILTIFSTDMNVLDCDEVKYFWVRVTSLHLSFGEGLGVGNGTIHSHNGDYDVTPELLEDMEVGIGANSPETEFEITCGESAHCL</sequence>
<protein>
    <recommendedName>
        <fullName evidence="5">Farnesoic acid O-methyl transferase domain-containing protein</fullName>
    </recommendedName>
</protein>